<dbReference type="AlphaFoldDB" id="A0A3R7LLG6"/>
<dbReference type="PANTHER" id="PTHR42998:SF1">
    <property type="entry name" value="TYPE I RESTRICTION ENZYME HINDI METHYLASE SUBUNIT"/>
    <property type="match status" value="1"/>
</dbReference>
<dbReference type="EMBL" id="JNAD02000012">
    <property type="protein sequence ID" value="RKM92830.1"/>
    <property type="molecule type" value="Genomic_DNA"/>
</dbReference>
<dbReference type="InterPro" id="IPR052916">
    <property type="entry name" value="Type-I_RE_MTase_Subunit"/>
</dbReference>
<feature type="region of interest" description="Disordered" evidence="3">
    <location>
        <begin position="99"/>
        <end position="147"/>
    </location>
</feature>
<sequence length="774" mass="80054">MPDTPEPHVSVTLAEIARIAGVGRAAVSNWRRRHSSFPRPVGGTDTSPQFSLSQVEEWLRAQGKLGADEGGRERLWPRFEALGDRELMGLAIAAVGARAGRAEPAPGPSPVPTPEDAPEDATGTPPAPSGSARPPVDTGLSEAQEQAVEQAVRVAGEDGLAETFGFLLGRWLGTHVRQITTTPEPLAALMTELAELVGGGPEDERAGGGPWTVLDPACGVGGLLTAAVNRWGAHGELRLSGQDSDPVLVDLAAARLALTAPPEPRAGRPGARRGRKRAAAAPRPARTTDLRPADSLREDGPAFRGEADVVLCNPPFNERDWGHAELATDPRWVYGHPPRTEPELAWVQHALACLRPGGTAVLLLPPAVASRRAGRRIRAALLRAGALRAVIALPPGAAPPHGVALHLWVLRSPVSPAEAGSDLLFVDAAQSRPGRAAGAAPPPGPGADGTGTATAAGAAGKAALDWTVLRDTVLTAVRAHRAPDSDRGAAAGADVPPGTKAVPVIDLLDEQVDLTPARHVPVAAPVAGPGLGESWSGFDGLLDRLRATAAELSPLTLAPDAGDAPGSQGPTTVGELARAGALIVHTGQSPADGVVRDAASAAVDGSVPYLTVQHLLLGSAPNGRVSHADAAKGRETGTLTVTEPADVVVIGSSRVFDAWVDDSGPTVLGPQIHALRVDPSVLDPWFLAGCLRAPANARQAGTHASATSRIDVRRLQIPRLPLAEQRRYGEVFRRLASFDGLLREARALGTELTRTLSDGLAAGRLTADDRGNEG</sequence>
<dbReference type="Proteomes" id="UP000028058">
    <property type="component" value="Unassembled WGS sequence"/>
</dbReference>
<evidence type="ECO:0000313" key="5">
    <source>
        <dbReference type="EMBL" id="RKM92830.1"/>
    </source>
</evidence>
<feature type="compositionally biased region" description="Pro residues" evidence="3">
    <location>
        <begin position="105"/>
        <end position="115"/>
    </location>
</feature>
<dbReference type="RefSeq" id="WP_043464123.1">
    <property type="nucleotide sequence ID" value="NZ_CP134822.1"/>
</dbReference>
<dbReference type="PANTHER" id="PTHR42998">
    <property type="entry name" value="TYPE I RESTRICTION ENZYME HINDVIIP M PROTEIN-RELATED"/>
    <property type="match status" value="1"/>
</dbReference>
<organism evidence="5 6">
    <name type="scientific">Streptomyces xinghaiensis</name>
    <dbReference type="NCBI Taxonomy" id="1038928"/>
    <lineage>
        <taxon>Bacteria</taxon>
        <taxon>Bacillati</taxon>
        <taxon>Actinomycetota</taxon>
        <taxon>Actinomycetes</taxon>
        <taxon>Kitasatosporales</taxon>
        <taxon>Streptomycetaceae</taxon>
        <taxon>Streptomyces</taxon>
    </lineage>
</organism>
<dbReference type="SUPFAM" id="SSF53335">
    <property type="entry name" value="S-adenosyl-L-methionine-dependent methyltransferases"/>
    <property type="match status" value="1"/>
</dbReference>
<accession>A0A3R7LLG6</accession>
<feature type="region of interest" description="Disordered" evidence="3">
    <location>
        <begin position="259"/>
        <end position="299"/>
    </location>
</feature>
<dbReference type="GO" id="GO:0009307">
    <property type="term" value="P:DNA restriction-modification system"/>
    <property type="evidence" value="ECO:0007669"/>
    <property type="project" value="UniProtKB-KW"/>
</dbReference>
<dbReference type="InterPro" id="IPR003356">
    <property type="entry name" value="DNA_methylase_A-5"/>
</dbReference>
<dbReference type="PROSITE" id="PS00092">
    <property type="entry name" value="N6_MTASE"/>
    <property type="match status" value="1"/>
</dbReference>
<dbReference type="GO" id="GO:0032259">
    <property type="term" value="P:methylation"/>
    <property type="evidence" value="ECO:0007669"/>
    <property type="project" value="UniProtKB-KW"/>
</dbReference>
<proteinExistence type="predicted"/>
<dbReference type="PRINTS" id="PR00507">
    <property type="entry name" value="N12N6MTFRASE"/>
</dbReference>
<gene>
    <name evidence="5" type="ORF">SFRA_023225</name>
</gene>
<dbReference type="Gene3D" id="3.90.220.20">
    <property type="entry name" value="DNA methylase specificity domains"/>
    <property type="match status" value="1"/>
</dbReference>
<dbReference type="OrthoDB" id="9784823at2"/>
<name>A0A3R7LLG6_9ACTN</name>
<reference evidence="5 6" key="1">
    <citation type="journal article" date="2014" name="Genome Announc.">
        <title>Draft Genome Sequence of Streptomyces fradiae ATCC 19609, a Strain Highly Sensitive to Antibiotics.</title>
        <authorList>
            <person name="Bekker O.B."/>
            <person name="Klimina K.M."/>
            <person name="Vatlin A.A."/>
            <person name="Zakharevich N.V."/>
            <person name="Kasianov A.S."/>
            <person name="Danilenko V.N."/>
        </authorList>
    </citation>
    <scope>NUCLEOTIDE SEQUENCE [LARGE SCALE GENOMIC DNA]</scope>
    <source>
        <strain evidence="5 6">ATCC 19609</strain>
    </source>
</reference>
<dbReference type="InterPro" id="IPR044946">
    <property type="entry name" value="Restrct_endonuc_typeI_TRD_sf"/>
</dbReference>
<evidence type="ECO:0000256" key="1">
    <source>
        <dbReference type="ARBA" id="ARBA00022747"/>
    </source>
</evidence>
<dbReference type="SUPFAM" id="SSF116734">
    <property type="entry name" value="DNA methylase specificity domain"/>
    <property type="match status" value="1"/>
</dbReference>
<keyword evidence="1" id="KW-0680">Restriction system</keyword>
<keyword evidence="6" id="KW-1185">Reference proteome</keyword>
<feature type="compositionally biased region" description="Basic and acidic residues" evidence="3">
    <location>
        <begin position="286"/>
        <end position="299"/>
    </location>
</feature>
<evidence type="ECO:0000313" key="6">
    <source>
        <dbReference type="Proteomes" id="UP000028058"/>
    </source>
</evidence>
<dbReference type="GO" id="GO:0008170">
    <property type="term" value="F:N-methyltransferase activity"/>
    <property type="evidence" value="ECO:0007669"/>
    <property type="project" value="InterPro"/>
</dbReference>
<keyword evidence="5" id="KW-0808">Transferase</keyword>
<feature type="domain" description="DNA methylase adenine-specific" evidence="4">
    <location>
        <begin position="289"/>
        <end position="431"/>
    </location>
</feature>
<keyword evidence="5" id="KW-0489">Methyltransferase</keyword>
<protein>
    <submittedName>
        <fullName evidence="5">SAM-dependent methyltransferase</fullName>
    </submittedName>
</protein>
<evidence type="ECO:0000256" key="2">
    <source>
        <dbReference type="ARBA" id="ARBA00023125"/>
    </source>
</evidence>
<dbReference type="Gene3D" id="3.40.50.150">
    <property type="entry name" value="Vaccinia Virus protein VP39"/>
    <property type="match status" value="1"/>
</dbReference>
<keyword evidence="2" id="KW-0238">DNA-binding</keyword>
<comment type="caution">
    <text evidence="5">The sequence shown here is derived from an EMBL/GenBank/DDBJ whole genome shotgun (WGS) entry which is preliminary data.</text>
</comment>
<dbReference type="Pfam" id="PF02384">
    <property type="entry name" value="N6_Mtase"/>
    <property type="match status" value="1"/>
</dbReference>
<dbReference type="InterPro" id="IPR029063">
    <property type="entry name" value="SAM-dependent_MTases_sf"/>
</dbReference>
<dbReference type="GO" id="GO:0003677">
    <property type="term" value="F:DNA binding"/>
    <property type="evidence" value="ECO:0007669"/>
    <property type="project" value="UniProtKB-KW"/>
</dbReference>
<evidence type="ECO:0000256" key="3">
    <source>
        <dbReference type="SAM" id="MobiDB-lite"/>
    </source>
</evidence>
<feature type="region of interest" description="Disordered" evidence="3">
    <location>
        <begin position="433"/>
        <end position="454"/>
    </location>
</feature>
<evidence type="ECO:0000259" key="4">
    <source>
        <dbReference type="Pfam" id="PF02384"/>
    </source>
</evidence>
<dbReference type="InterPro" id="IPR002052">
    <property type="entry name" value="DNA_methylase_N6_adenine_CS"/>
</dbReference>